<protein>
    <submittedName>
        <fullName evidence="2">Uncharacterized protein</fullName>
    </submittedName>
</protein>
<proteinExistence type="predicted"/>
<accession>A0A4R8MHJ9</accession>
<feature type="transmembrane region" description="Helical" evidence="1">
    <location>
        <begin position="20"/>
        <end position="39"/>
    </location>
</feature>
<evidence type="ECO:0000313" key="2">
    <source>
        <dbReference type="EMBL" id="TDY64037.1"/>
    </source>
</evidence>
<sequence length="104" mass="11653">MDCNYVIILNMLIQTLKLAIILRQVFLFVMVSTFVFSVGCSGKKTVKPEVILVKTNLSDANSKGCFGQNKNLDTVIDQNDNTLKRYFGSMVPAPSRSSLFVKRE</sequence>
<keyword evidence="3" id="KW-1185">Reference proteome</keyword>
<dbReference type="Proteomes" id="UP000294824">
    <property type="component" value="Unassembled WGS sequence"/>
</dbReference>
<gene>
    <name evidence="2" type="ORF">DFQ06_0936</name>
</gene>
<keyword evidence="1" id="KW-1133">Transmembrane helix</keyword>
<dbReference type="EMBL" id="SORL01000007">
    <property type="protein sequence ID" value="TDY64037.1"/>
    <property type="molecule type" value="Genomic_DNA"/>
</dbReference>
<keyword evidence="1" id="KW-0472">Membrane</keyword>
<evidence type="ECO:0000313" key="3">
    <source>
        <dbReference type="Proteomes" id="UP000294824"/>
    </source>
</evidence>
<organism evidence="2 3">
    <name type="scientific">Algibacter lectus</name>
    <dbReference type="NCBI Taxonomy" id="221126"/>
    <lineage>
        <taxon>Bacteria</taxon>
        <taxon>Pseudomonadati</taxon>
        <taxon>Bacteroidota</taxon>
        <taxon>Flavobacteriia</taxon>
        <taxon>Flavobacteriales</taxon>
        <taxon>Flavobacteriaceae</taxon>
        <taxon>Algibacter</taxon>
    </lineage>
</organism>
<name>A0A4R8MHJ9_9FLAO</name>
<evidence type="ECO:0000256" key="1">
    <source>
        <dbReference type="SAM" id="Phobius"/>
    </source>
</evidence>
<keyword evidence="1" id="KW-0812">Transmembrane</keyword>
<reference evidence="2 3" key="1">
    <citation type="submission" date="2019-03" db="EMBL/GenBank/DDBJ databases">
        <title>Genomic Encyclopedia of Type Strains, Phase III (KMG-III): the genomes of soil and plant-associated and newly described type strains.</title>
        <authorList>
            <person name="Whitman W."/>
        </authorList>
    </citation>
    <scope>NUCLEOTIDE SEQUENCE [LARGE SCALE GENOMIC DNA]</scope>
    <source>
        <strain evidence="2 3">CECT 8301</strain>
    </source>
</reference>
<comment type="caution">
    <text evidence="2">The sequence shown here is derived from an EMBL/GenBank/DDBJ whole genome shotgun (WGS) entry which is preliminary data.</text>
</comment>
<dbReference type="AlphaFoldDB" id="A0A4R8MHJ9"/>